<evidence type="ECO:0000259" key="7">
    <source>
        <dbReference type="Pfam" id="PF01207"/>
    </source>
</evidence>
<evidence type="ECO:0000313" key="9">
    <source>
        <dbReference type="Proteomes" id="UP000030754"/>
    </source>
</evidence>
<dbReference type="GO" id="GO:0005737">
    <property type="term" value="C:cytoplasm"/>
    <property type="evidence" value="ECO:0007669"/>
    <property type="project" value="TreeGrafter"/>
</dbReference>
<feature type="region of interest" description="Disordered" evidence="6">
    <location>
        <begin position="1"/>
        <end position="34"/>
    </location>
</feature>
<proteinExistence type="predicted"/>
<dbReference type="SMR" id="U6MS20"/>
<dbReference type="GeneID" id="25477105"/>
<dbReference type="Proteomes" id="UP000030754">
    <property type="component" value="Unassembled WGS sequence"/>
</dbReference>
<gene>
    <name evidence="8" type="ORF">ENH_00069720</name>
</gene>
<keyword evidence="2" id="KW-0285">Flavoprotein</keyword>
<feature type="domain" description="DUS-like FMN-binding" evidence="7">
    <location>
        <begin position="369"/>
        <end position="427"/>
    </location>
</feature>
<feature type="region of interest" description="Disordered" evidence="6">
    <location>
        <begin position="133"/>
        <end position="177"/>
    </location>
</feature>
<dbReference type="InterPro" id="IPR052582">
    <property type="entry name" value="tRNA-DUS-like"/>
</dbReference>
<feature type="compositionally biased region" description="Basic and acidic residues" evidence="6">
    <location>
        <begin position="12"/>
        <end position="24"/>
    </location>
</feature>
<organism evidence="8 9">
    <name type="scientific">Eimeria necatrix</name>
    <dbReference type="NCBI Taxonomy" id="51315"/>
    <lineage>
        <taxon>Eukaryota</taxon>
        <taxon>Sar</taxon>
        <taxon>Alveolata</taxon>
        <taxon>Apicomplexa</taxon>
        <taxon>Conoidasida</taxon>
        <taxon>Coccidia</taxon>
        <taxon>Eucoccidiorida</taxon>
        <taxon>Eimeriorina</taxon>
        <taxon>Eimeriidae</taxon>
        <taxon>Eimeria</taxon>
    </lineage>
</organism>
<feature type="domain" description="DUS-like FMN-binding" evidence="7">
    <location>
        <begin position="195"/>
        <end position="366"/>
    </location>
</feature>
<dbReference type="SUPFAM" id="SSF51395">
    <property type="entry name" value="FMN-linked oxidoreductases"/>
    <property type="match status" value="1"/>
</dbReference>
<comment type="cofactor">
    <cofactor evidence="1">
        <name>FMN</name>
        <dbReference type="ChEBI" id="CHEBI:58210"/>
    </cofactor>
</comment>
<evidence type="ECO:0000256" key="3">
    <source>
        <dbReference type="ARBA" id="ARBA00022643"/>
    </source>
</evidence>
<dbReference type="InterPro" id="IPR013785">
    <property type="entry name" value="Aldolase_TIM"/>
</dbReference>
<dbReference type="Gene3D" id="3.20.20.70">
    <property type="entry name" value="Aldolase class I"/>
    <property type="match status" value="1"/>
</dbReference>
<accession>U6MS20</accession>
<reference evidence="8" key="2">
    <citation type="submission" date="2013-10" db="EMBL/GenBank/DDBJ databases">
        <authorList>
            <person name="Aslett M."/>
        </authorList>
    </citation>
    <scope>NUCLEOTIDE SEQUENCE [LARGE SCALE GENOMIC DNA]</scope>
    <source>
        <strain evidence="8">Houghton</strain>
    </source>
</reference>
<dbReference type="InterPro" id="IPR018517">
    <property type="entry name" value="tRNA_hU_synthase_CS"/>
</dbReference>
<dbReference type="VEuPathDB" id="ToxoDB:ENH_00069720"/>
<evidence type="ECO:0000256" key="1">
    <source>
        <dbReference type="ARBA" id="ARBA00001917"/>
    </source>
</evidence>
<protein>
    <submittedName>
        <fullName evidence="8">Dihydrouridine synthase domain-containing protein, putative</fullName>
    </submittedName>
</protein>
<keyword evidence="5" id="KW-0560">Oxidoreductase</keyword>
<dbReference type="PANTHER" id="PTHR45936">
    <property type="entry name" value="TRNA-DIHYDROURIDINE(20) SYNTHASE [NAD(P)+]-LIKE"/>
    <property type="match status" value="1"/>
</dbReference>
<dbReference type="RefSeq" id="XP_013432917.1">
    <property type="nucleotide sequence ID" value="XM_013577463.1"/>
</dbReference>
<dbReference type="GO" id="GO:0017150">
    <property type="term" value="F:tRNA dihydrouridine synthase activity"/>
    <property type="evidence" value="ECO:0007669"/>
    <property type="project" value="InterPro"/>
</dbReference>
<evidence type="ECO:0000256" key="5">
    <source>
        <dbReference type="ARBA" id="ARBA00023002"/>
    </source>
</evidence>
<evidence type="ECO:0000313" key="8">
    <source>
        <dbReference type="EMBL" id="CDJ64450.1"/>
    </source>
</evidence>
<keyword evidence="4" id="KW-0819">tRNA processing</keyword>
<reference evidence="8" key="1">
    <citation type="submission" date="2013-10" db="EMBL/GenBank/DDBJ databases">
        <title>Genomic analysis of the causative agents of coccidiosis in chickens.</title>
        <authorList>
            <person name="Reid A.J."/>
            <person name="Blake D."/>
            <person name="Billington K."/>
            <person name="Browne H."/>
            <person name="Dunn M."/>
            <person name="Hung S."/>
            <person name="Kawahara F."/>
            <person name="Miranda-Saavedra D."/>
            <person name="Mourier T."/>
            <person name="Nagra H."/>
            <person name="Otto T.D."/>
            <person name="Rawlings N."/>
            <person name="Sanchez A."/>
            <person name="Sanders M."/>
            <person name="Subramaniam C."/>
            <person name="Tay Y."/>
            <person name="Dear P."/>
            <person name="Doerig C."/>
            <person name="Gruber A."/>
            <person name="Parkinson J."/>
            <person name="Shirley M."/>
            <person name="Wan K.L."/>
            <person name="Berriman M."/>
            <person name="Tomley F."/>
            <person name="Pain A."/>
        </authorList>
    </citation>
    <scope>NUCLEOTIDE SEQUENCE [LARGE SCALE GENOMIC DNA]</scope>
    <source>
        <strain evidence="8">Houghton</strain>
    </source>
</reference>
<dbReference type="EMBL" id="HG722952">
    <property type="protein sequence ID" value="CDJ64450.1"/>
    <property type="molecule type" value="Genomic_DNA"/>
</dbReference>
<sequence length="511" mass="55746">MSAPATQGTVLRDSKSDHRDKPAEPYESSNTDDLVVKPPMQDLYVELTNICPSPEPPDITRTDLVKGPTDGTNIAAIASSCTLGQSQQKRCASELTSSAEGGISGGANGICAKRSRTTGESSYDGAPILATEDSTETSHHHHSTKAGILPEVPDEENERRSAQAEAQETFNDDKVAEKNSSASLHASELYNSSWILAPMVRISTLPFRLECLKYGADVVYTEEIVDRKLLDTKRYINKDFGTIEYISKSDRRCIFSTCELEKGKVVLQLGTADATRALQAATVAIQDIAAVDINMGCPKSFSVKGGMGAALLQTPELSMDILKTLVRNVHCPVTCKIRLLETMEETVDFARKCESTGIAAIAVHARLLQSALKIPLIANGDFLSAEDATRFQDSYHIGNLMFARGAMWNPSLFAQKVVTTEGTAACSFERTAVLQDYIKRAVLCGSPYQSIKFTLQEMTARDSDKKLKLDLVAANSTAKLCDVFGLDDFYKSIKHVPYANTLNYYKHIDIG</sequence>
<evidence type="ECO:0000256" key="4">
    <source>
        <dbReference type="ARBA" id="ARBA00022694"/>
    </source>
</evidence>
<dbReference type="CDD" id="cd02801">
    <property type="entry name" value="DUS_like_FMN"/>
    <property type="match status" value="1"/>
</dbReference>
<dbReference type="PROSITE" id="PS01136">
    <property type="entry name" value="UPF0034"/>
    <property type="match status" value="1"/>
</dbReference>
<dbReference type="AlphaFoldDB" id="U6MS20"/>
<evidence type="ECO:0000256" key="2">
    <source>
        <dbReference type="ARBA" id="ARBA00022630"/>
    </source>
</evidence>
<evidence type="ECO:0000256" key="6">
    <source>
        <dbReference type="SAM" id="MobiDB-lite"/>
    </source>
</evidence>
<dbReference type="PANTHER" id="PTHR45936:SF1">
    <property type="entry name" value="TRNA-DIHYDROURIDINE(20) SYNTHASE [NAD(P)+]-LIKE"/>
    <property type="match status" value="1"/>
</dbReference>
<keyword evidence="3" id="KW-0288">FMN</keyword>
<dbReference type="InterPro" id="IPR035587">
    <property type="entry name" value="DUS-like_FMN-bd"/>
</dbReference>
<dbReference type="OrthoDB" id="272303at2759"/>
<dbReference type="Pfam" id="PF01207">
    <property type="entry name" value="Dus"/>
    <property type="match status" value="2"/>
</dbReference>
<keyword evidence="9" id="KW-1185">Reference proteome</keyword>
<dbReference type="GO" id="GO:0050660">
    <property type="term" value="F:flavin adenine dinucleotide binding"/>
    <property type="evidence" value="ECO:0007669"/>
    <property type="project" value="InterPro"/>
</dbReference>
<name>U6MS20_9EIME</name>